<organism evidence="2 3">
    <name type="scientific">Micromonospora orduensis</name>
    <dbReference type="NCBI Taxonomy" id="1420891"/>
    <lineage>
        <taxon>Bacteria</taxon>
        <taxon>Bacillati</taxon>
        <taxon>Actinomycetota</taxon>
        <taxon>Actinomycetes</taxon>
        <taxon>Micromonosporales</taxon>
        <taxon>Micromonosporaceae</taxon>
        <taxon>Micromonospora</taxon>
    </lineage>
</organism>
<sequence length="152" mass="15820">MPISAETQSNSVPAAREDLPLFRQIPGHHSPTPFYLTADMFGGLPLEVAGGEISELVGKPVAAPHTHEVPEIYLLMSPTPGGAVIDVVADDKHYVLTSPATFFIPAGTVHHFVTRVAQPGSYCLGVLLTGSGPGSPATRPEAGDLLVDDGGE</sequence>
<protein>
    <submittedName>
        <fullName evidence="2">Cupin domain-containing protein</fullName>
    </submittedName>
</protein>
<evidence type="ECO:0000313" key="2">
    <source>
        <dbReference type="EMBL" id="TNH22687.1"/>
    </source>
</evidence>
<dbReference type="InterPro" id="IPR014710">
    <property type="entry name" value="RmlC-like_jellyroll"/>
</dbReference>
<dbReference type="Gene3D" id="2.60.120.10">
    <property type="entry name" value="Jelly Rolls"/>
    <property type="match status" value="1"/>
</dbReference>
<accession>A0A5C4QEL7</accession>
<evidence type="ECO:0000313" key="3">
    <source>
        <dbReference type="Proteomes" id="UP000306145"/>
    </source>
</evidence>
<evidence type="ECO:0000256" key="1">
    <source>
        <dbReference type="SAM" id="MobiDB-lite"/>
    </source>
</evidence>
<feature type="region of interest" description="Disordered" evidence="1">
    <location>
        <begin position="133"/>
        <end position="152"/>
    </location>
</feature>
<dbReference type="OrthoDB" id="4190814at2"/>
<dbReference type="SUPFAM" id="SSF51182">
    <property type="entry name" value="RmlC-like cupins"/>
    <property type="match status" value="1"/>
</dbReference>
<dbReference type="RefSeq" id="WP_139587493.1">
    <property type="nucleotide sequence ID" value="NZ_VDFY01000257.1"/>
</dbReference>
<keyword evidence="3" id="KW-1185">Reference proteome</keyword>
<comment type="caution">
    <text evidence="2">The sequence shown here is derived from an EMBL/GenBank/DDBJ whole genome shotgun (WGS) entry which is preliminary data.</text>
</comment>
<gene>
    <name evidence="2" type="ORF">FHG89_28495</name>
</gene>
<dbReference type="AlphaFoldDB" id="A0A5C4QEL7"/>
<name>A0A5C4QEL7_9ACTN</name>
<dbReference type="InterPro" id="IPR011051">
    <property type="entry name" value="RmlC_Cupin_sf"/>
</dbReference>
<reference evidence="2 3" key="1">
    <citation type="submission" date="2019-06" db="EMBL/GenBank/DDBJ databases">
        <title>Micromonospora ordensis sp. nov., isolated from deep marine sediment.</title>
        <authorList>
            <person name="Veyisoglu A."/>
            <person name="Carro L."/>
            <person name="Klenk H.-P."/>
            <person name="Sahin N."/>
        </authorList>
    </citation>
    <scope>NUCLEOTIDE SEQUENCE [LARGE SCALE GENOMIC DNA]</scope>
    <source>
        <strain evidence="2 3">S2509</strain>
    </source>
</reference>
<dbReference type="Proteomes" id="UP000306145">
    <property type="component" value="Unassembled WGS sequence"/>
</dbReference>
<proteinExistence type="predicted"/>
<dbReference type="EMBL" id="VDFY01000257">
    <property type="protein sequence ID" value="TNH22687.1"/>
    <property type="molecule type" value="Genomic_DNA"/>
</dbReference>